<protein>
    <submittedName>
        <fullName evidence="1">Aldose 1-epimerase family protein</fullName>
    </submittedName>
</protein>
<dbReference type="Gene3D" id="2.70.98.10">
    <property type="match status" value="1"/>
</dbReference>
<dbReference type="InterPro" id="IPR011013">
    <property type="entry name" value="Gal_mutarotase_sf_dom"/>
</dbReference>
<dbReference type="PANTHER" id="PTHR10091">
    <property type="entry name" value="ALDOSE-1-EPIMERASE"/>
    <property type="match status" value="1"/>
</dbReference>
<dbReference type="Proteomes" id="UP000557204">
    <property type="component" value="Unassembled WGS sequence"/>
</dbReference>
<organism evidence="1 2">
    <name type="scientific">Isoptericola sediminis</name>
    <dbReference type="NCBI Taxonomy" id="2733572"/>
    <lineage>
        <taxon>Bacteria</taxon>
        <taxon>Bacillati</taxon>
        <taxon>Actinomycetota</taxon>
        <taxon>Actinomycetes</taxon>
        <taxon>Micrococcales</taxon>
        <taxon>Promicromonosporaceae</taxon>
        <taxon>Isoptericola</taxon>
    </lineage>
</organism>
<dbReference type="InterPro" id="IPR008183">
    <property type="entry name" value="Aldose_1/G6P_1-epimerase"/>
</dbReference>
<dbReference type="GO" id="GO:0006006">
    <property type="term" value="P:glucose metabolic process"/>
    <property type="evidence" value="ECO:0007669"/>
    <property type="project" value="TreeGrafter"/>
</dbReference>
<dbReference type="EMBL" id="JABFAJ010000018">
    <property type="protein sequence ID" value="NNU27844.1"/>
    <property type="molecule type" value="Genomic_DNA"/>
</dbReference>
<evidence type="ECO:0000313" key="1">
    <source>
        <dbReference type="EMBL" id="NNU27844.1"/>
    </source>
</evidence>
<dbReference type="CDD" id="cd09022">
    <property type="entry name" value="Aldose_epim_Ec_YihR"/>
    <property type="match status" value="1"/>
</dbReference>
<dbReference type="RefSeq" id="WP_171247350.1">
    <property type="nucleotide sequence ID" value="NZ_JABFAJ010000018.1"/>
</dbReference>
<dbReference type="PANTHER" id="PTHR10091:SF0">
    <property type="entry name" value="GALACTOSE MUTAROTASE"/>
    <property type="match status" value="1"/>
</dbReference>
<comment type="caution">
    <text evidence="1">The sequence shown here is derived from an EMBL/GenBank/DDBJ whole genome shotgun (WGS) entry which is preliminary data.</text>
</comment>
<evidence type="ECO:0000313" key="2">
    <source>
        <dbReference type="Proteomes" id="UP000557204"/>
    </source>
</evidence>
<reference evidence="1 2" key="1">
    <citation type="submission" date="2020-05" db="EMBL/GenBank/DDBJ databases">
        <title>Genome sequence of Isoptericola sp. JC619 isolated from Chilika lagoon, India.</title>
        <authorList>
            <person name="Kumar D."/>
            <person name="Appam K."/>
            <person name="Gandham S."/>
            <person name="Uppada J."/>
            <person name="Sasikala C."/>
            <person name="Venkata Ramana C."/>
        </authorList>
    </citation>
    <scope>NUCLEOTIDE SEQUENCE [LARGE SCALE GENOMIC DNA]</scope>
    <source>
        <strain evidence="1 2">JC619</strain>
    </source>
</reference>
<name>A0A849JZ60_9MICO</name>
<dbReference type="GO" id="GO:0030246">
    <property type="term" value="F:carbohydrate binding"/>
    <property type="evidence" value="ECO:0007669"/>
    <property type="project" value="InterPro"/>
</dbReference>
<dbReference type="InterPro" id="IPR014718">
    <property type="entry name" value="GH-type_carb-bd"/>
</dbReference>
<dbReference type="GO" id="GO:0033499">
    <property type="term" value="P:galactose catabolic process via UDP-galactose, Leloir pathway"/>
    <property type="evidence" value="ECO:0007669"/>
    <property type="project" value="TreeGrafter"/>
</dbReference>
<dbReference type="AlphaFoldDB" id="A0A849JZ60"/>
<dbReference type="Pfam" id="PF01263">
    <property type="entry name" value="Aldose_epim"/>
    <property type="match status" value="1"/>
</dbReference>
<dbReference type="InterPro" id="IPR037480">
    <property type="entry name" value="YihR-like"/>
</dbReference>
<proteinExistence type="predicted"/>
<dbReference type="SUPFAM" id="SSF74650">
    <property type="entry name" value="Galactose mutarotase-like"/>
    <property type="match status" value="1"/>
</dbReference>
<dbReference type="GO" id="GO:0004034">
    <property type="term" value="F:aldose 1-epimerase activity"/>
    <property type="evidence" value="ECO:0007669"/>
    <property type="project" value="TreeGrafter"/>
</dbReference>
<sequence length="311" mass="33899">MNTSQLPATAPAPSGTQYRLSAGTHRATITEVGAMVREYSVDGRDVFVPFDEHEPAPVFNAAVLVPWPNRLRDGRYTTDDGETHQLPLSEPDRATALHGLGCWYRWSAVEVADHAVTLELALPAQKGWPFQLTTRVRYALDAEQGLEVRVTTRNVGTGTAPYGVGFHPWLSAGGADLDDCTVRLDATEHVTVDDRLLPTGVEPVAGDHDLRTTRSLAGLDLDDAWVGATRDERGLSWCRLGCPDGRTAAVWADTSMDCWQVCSADHITGHERLGLAAEPMSCYADAFNTGDRLVRLSPGEEHEVRWGATLL</sequence>
<accession>A0A849JZ60</accession>
<keyword evidence="2" id="KW-1185">Reference proteome</keyword>
<gene>
    <name evidence="1" type="ORF">HLI28_09865</name>
</gene>